<dbReference type="EMBL" id="JACERN010000033">
    <property type="protein sequence ID" value="MBA4709576.1"/>
    <property type="molecule type" value="Genomic_DNA"/>
</dbReference>
<evidence type="ECO:0000313" key="2">
    <source>
        <dbReference type="Proteomes" id="UP000545606"/>
    </source>
</evidence>
<dbReference type="RefSeq" id="WP_181836576.1">
    <property type="nucleotide sequence ID" value="NZ_JACERN010000033.1"/>
</dbReference>
<organism evidence="1 2">
    <name type="scientific">Aquitalea aquatica</name>
    <dbReference type="NCBI Taxonomy" id="3044273"/>
    <lineage>
        <taxon>Bacteria</taxon>
        <taxon>Pseudomonadati</taxon>
        <taxon>Pseudomonadota</taxon>
        <taxon>Betaproteobacteria</taxon>
        <taxon>Neisseriales</taxon>
        <taxon>Chromobacteriaceae</taxon>
        <taxon>Aquitalea</taxon>
    </lineage>
</organism>
<dbReference type="Proteomes" id="UP000545606">
    <property type="component" value="Unassembled WGS sequence"/>
</dbReference>
<protein>
    <submittedName>
        <fullName evidence="1">Uncharacterized protein</fullName>
    </submittedName>
</protein>
<accession>A0A838Y4F2</accession>
<sequence length="591" mass="61855">MVIRFCGLCGMSKEAFLPVNLQSVSGLMTGLQQASKLMQRLPSDLERALIPASKLGREFGSFSTALSTLFDKLGGVSSVLEDMRNNRNFHLGMLKMEMNGSLQQGEAAQLAPTILQVAGDSLQSSAAVQDGAEVYLGADMPLKKVQEALVHAASTASALFTDTKQVSQFDVSAEKKLGIAPTQFSEMHNGLLHYSRKVGDNDGALLQAAPRVFSTMADSGLKGREAVHLLGAWGQQMMQRDPDMKPQQAMESLQKVLERLGDPKVVADLKRQGVAVDSLMPKGVLGGVDAAGKPVGGQQAVDALLNLLGSLNAQQQAMLLPGAGHGAERAAMGDVKGLKQSMQEGEAASKRDLVGAALVQIKESSFGKVKVAEVARDRLSLSPAATAVTEAHANLSQFAGENPGTAAAVVGAGIWEWNRLKNGKALSKSSTERAVIRGAGQLAILAAPLAIRAVPVAAAGAAGYAVGSAVDAGITKVLTATNDGKKRTLGTWLYDLIHGDEDAKLLAPTPIKRNARAPDGAVSLAGFGAPALPQLALLQAVMESSTRLNLAANMMQQASQQPIPLHVTVDVQNGNIVAAVNQANKLELRRN</sequence>
<proteinExistence type="predicted"/>
<gene>
    <name evidence="1" type="ORF">H2Z84_14435</name>
</gene>
<evidence type="ECO:0000313" key="1">
    <source>
        <dbReference type="EMBL" id="MBA4709576.1"/>
    </source>
</evidence>
<name>A0A838Y4F2_9NEIS</name>
<reference evidence="1 2" key="1">
    <citation type="submission" date="2020-07" db="EMBL/GenBank/DDBJ databases">
        <title>Draft genome sequence of violacein-producing bacteria and related species.</title>
        <authorList>
            <person name="Wilson H.S."/>
            <person name="De Leon M.E."/>
        </authorList>
    </citation>
    <scope>NUCLEOTIDE SEQUENCE [LARGE SCALE GENOMIC DNA]</scope>
    <source>
        <strain evidence="1 2">HSC-21Su07</strain>
    </source>
</reference>
<comment type="caution">
    <text evidence="1">The sequence shown here is derived from an EMBL/GenBank/DDBJ whole genome shotgun (WGS) entry which is preliminary data.</text>
</comment>
<dbReference type="AlphaFoldDB" id="A0A838Y4F2"/>
<keyword evidence="2" id="KW-1185">Reference proteome</keyword>